<comment type="caution">
    <text evidence="1">The sequence shown here is derived from an EMBL/GenBank/DDBJ whole genome shotgun (WGS) entry which is preliminary data.</text>
</comment>
<gene>
    <name evidence="1" type="ORF">GCM10023320_56880</name>
</gene>
<accession>A0ABP9NXQ5</accession>
<reference evidence="2" key="1">
    <citation type="journal article" date="2019" name="Int. J. Syst. Evol. Microbiol.">
        <title>The Global Catalogue of Microorganisms (GCM) 10K type strain sequencing project: providing services to taxonomists for standard genome sequencing and annotation.</title>
        <authorList>
            <consortium name="The Broad Institute Genomics Platform"/>
            <consortium name="The Broad Institute Genome Sequencing Center for Infectious Disease"/>
            <person name="Wu L."/>
            <person name="Ma J."/>
        </authorList>
    </citation>
    <scope>NUCLEOTIDE SEQUENCE [LARGE SCALE GENOMIC DNA]</scope>
    <source>
        <strain evidence="2">JCM 18302</strain>
    </source>
</reference>
<protein>
    <submittedName>
        <fullName evidence="1">Uncharacterized protein</fullName>
    </submittedName>
</protein>
<evidence type="ECO:0000313" key="1">
    <source>
        <dbReference type="EMBL" id="GAA5132368.1"/>
    </source>
</evidence>
<keyword evidence="2" id="KW-1185">Reference proteome</keyword>
<dbReference type="EMBL" id="BAABJO010000025">
    <property type="protein sequence ID" value="GAA5132368.1"/>
    <property type="molecule type" value="Genomic_DNA"/>
</dbReference>
<name>A0ABP9NXQ5_9PSEU</name>
<organism evidence="1 2">
    <name type="scientific">Pseudonocardia adelaidensis</name>
    <dbReference type="NCBI Taxonomy" id="648754"/>
    <lineage>
        <taxon>Bacteria</taxon>
        <taxon>Bacillati</taxon>
        <taxon>Actinomycetota</taxon>
        <taxon>Actinomycetes</taxon>
        <taxon>Pseudonocardiales</taxon>
        <taxon>Pseudonocardiaceae</taxon>
        <taxon>Pseudonocardia</taxon>
    </lineage>
</organism>
<evidence type="ECO:0000313" key="2">
    <source>
        <dbReference type="Proteomes" id="UP001500804"/>
    </source>
</evidence>
<dbReference type="Proteomes" id="UP001500804">
    <property type="component" value="Unassembled WGS sequence"/>
</dbReference>
<proteinExistence type="predicted"/>
<sequence length="129" mass="14880">MIVLVDRNGPPTAMTCPVFLCDACLEPIQGDRRGIVIWRSAPHGPDFRPAAQEHAHTHKGACNRRYEAAHPGDRWMWRDLDEFLMQLTNNTAEPFEEEPNVEYIAPAPSTWRQGRYKRRRTAQLDDELP</sequence>